<evidence type="ECO:0000313" key="8">
    <source>
        <dbReference type="EMBL" id="SNX66981.1"/>
    </source>
</evidence>
<keyword evidence="2" id="KW-1003">Cell membrane</keyword>
<dbReference type="InterPro" id="IPR013525">
    <property type="entry name" value="ABC2_TM"/>
</dbReference>
<evidence type="ECO:0000313" key="9">
    <source>
        <dbReference type="Proteomes" id="UP000219546"/>
    </source>
</evidence>
<evidence type="ECO:0000256" key="1">
    <source>
        <dbReference type="ARBA" id="ARBA00004651"/>
    </source>
</evidence>
<dbReference type="Gene3D" id="3.40.1710.10">
    <property type="entry name" value="abc type-2 transporter like domain"/>
    <property type="match status" value="1"/>
</dbReference>
<organism evidence="8 9">
    <name type="scientific">Bacillus oleivorans</name>
    <dbReference type="NCBI Taxonomy" id="1448271"/>
    <lineage>
        <taxon>Bacteria</taxon>
        <taxon>Bacillati</taxon>
        <taxon>Bacillota</taxon>
        <taxon>Bacilli</taxon>
        <taxon>Bacillales</taxon>
        <taxon>Bacillaceae</taxon>
        <taxon>Bacillus</taxon>
    </lineage>
</organism>
<feature type="transmembrane region" description="Helical" evidence="6">
    <location>
        <begin position="374"/>
        <end position="392"/>
    </location>
</feature>
<reference evidence="8 9" key="1">
    <citation type="submission" date="2017-08" db="EMBL/GenBank/DDBJ databases">
        <authorList>
            <person name="de Groot N.N."/>
        </authorList>
    </citation>
    <scope>NUCLEOTIDE SEQUENCE [LARGE SCALE GENOMIC DNA]</scope>
    <source>
        <strain evidence="8 9">JC228</strain>
    </source>
</reference>
<protein>
    <submittedName>
        <fullName evidence="8">ABC-2 type transport system permease protein</fullName>
    </submittedName>
</protein>
<sequence length="402" mass="45720">MGKIKALLNLQFKTVIKQWKLLLASFLVPILVVTGLSFIVVSLFEPETREPFKVAIADNEDSMETGYIIQHLTQAEHMKSMLSVIETTEENAFQLLEQDEIAAVMVIPDQFSKDIARGKNTPVKVVGNSQRPFQSQIVRHFMESSADFVSAAQSGVNTVDAFLREANASKDTIRQAFQTSVVDFSFHALGRNEVYEDIVIDELHTTDIKQYYLGSGLIGIVMIWAFFSLWLTRGSMENTVLRRLVVSGVSTRHRFTARLISTLMIVLFQIILLSPLIWQLDFINQPIPLILYLSLMGFMFITCFLLIETITMNEKPMLIVSTVILLIFLLLGGHILPTVYLPAWFETVSAFIPNYWAMDGYSLLVSEQDGLLKVFLYAGCFIIVFWLVAYLFEKMRVRRVIT</sequence>
<dbReference type="PANTHER" id="PTHR30294">
    <property type="entry name" value="MEMBRANE COMPONENT OF ABC TRANSPORTER YHHJ-RELATED"/>
    <property type="match status" value="1"/>
</dbReference>
<feature type="transmembrane region" description="Helical" evidence="6">
    <location>
        <begin position="319"/>
        <end position="341"/>
    </location>
</feature>
<dbReference type="OrthoDB" id="2956491at2"/>
<feature type="transmembrane region" description="Helical" evidence="6">
    <location>
        <begin position="255"/>
        <end position="277"/>
    </location>
</feature>
<dbReference type="Proteomes" id="UP000219546">
    <property type="component" value="Unassembled WGS sequence"/>
</dbReference>
<dbReference type="RefSeq" id="WP_097156813.1">
    <property type="nucleotide sequence ID" value="NZ_JBEPMQ010000012.1"/>
</dbReference>
<evidence type="ECO:0000256" key="4">
    <source>
        <dbReference type="ARBA" id="ARBA00022989"/>
    </source>
</evidence>
<keyword evidence="4 6" id="KW-1133">Transmembrane helix</keyword>
<dbReference type="EMBL" id="OAOP01000001">
    <property type="protein sequence ID" value="SNX66981.1"/>
    <property type="molecule type" value="Genomic_DNA"/>
</dbReference>
<evidence type="ECO:0000256" key="6">
    <source>
        <dbReference type="SAM" id="Phobius"/>
    </source>
</evidence>
<keyword evidence="9" id="KW-1185">Reference proteome</keyword>
<dbReference type="Pfam" id="PF12698">
    <property type="entry name" value="ABC2_membrane_3"/>
    <property type="match status" value="1"/>
</dbReference>
<dbReference type="GO" id="GO:0005886">
    <property type="term" value="C:plasma membrane"/>
    <property type="evidence" value="ECO:0007669"/>
    <property type="project" value="UniProtKB-SubCell"/>
</dbReference>
<dbReference type="InterPro" id="IPR051449">
    <property type="entry name" value="ABC-2_transporter_component"/>
</dbReference>
<evidence type="ECO:0000256" key="5">
    <source>
        <dbReference type="ARBA" id="ARBA00023136"/>
    </source>
</evidence>
<feature type="transmembrane region" description="Helical" evidence="6">
    <location>
        <begin position="211"/>
        <end position="234"/>
    </location>
</feature>
<dbReference type="GO" id="GO:0140359">
    <property type="term" value="F:ABC-type transporter activity"/>
    <property type="evidence" value="ECO:0007669"/>
    <property type="project" value="InterPro"/>
</dbReference>
<name>A0A285CHB4_9BACI</name>
<feature type="domain" description="ABC-2 type transporter transmembrane" evidence="7">
    <location>
        <begin position="19"/>
        <end position="391"/>
    </location>
</feature>
<evidence type="ECO:0000256" key="2">
    <source>
        <dbReference type="ARBA" id="ARBA00022475"/>
    </source>
</evidence>
<feature type="transmembrane region" description="Helical" evidence="6">
    <location>
        <begin position="21"/>
        <end position="44"/>
    </location>
</feature>
<evidence type="ECO:0000256" key="3">
    <source>
        <dbReference type="ARBA" id="ARBA00022692"/>
    </source>
</evidence>
<feature type="transmembrane region" description="Helical" evidence="6">
    <location>
        <begin position="289"/>
        <end position="307"/>
    </location>
</feature>
<gene>
    <name evidence="8" type="ORF">SAMN05877753_101295</name>
</gene>
<dbReference type="AlphaFoldDB" id="A0A285CHB4"/>
<accession>A0A285CHB4</accession>
<comment type="subcellular location">
    <subcellularLocation>
        <location evidence="1">Cell membrane</location>
        <topology evidence="1">Multi-pass membrane protein</topology>
    </subcellularLocation>
</comment>
<proteinExistence type="predicted"/>
<keyword evidence="5 6" id="KW-0472">Membrane</keyword>
<keyword evidence="3 6" id="KW-0812">Transmembrane</keyword>
<evidence type="ECO:0000259" key="7">
    <source>
        <dbReference type="Pfam" id="PF12698"/>
    </source>
</evidence>
<dbReference type="PANTHER" id="PTHR30294:SF29">
    <property type="entry name" value="MULTIDRUG ABC TRANSPORTER PERMEASE YBHS-RELATED"/>
    <property type="match status" value="1"/>
</dbReference>